<dbReference type="AlphaFoldDB" id="G0SGP1"/>
<dbReference type="Proteomes" id="UP000008066">
    <property type="component" value="Unassembled WGS sequence"/>
</dbReference>
<dbReference type="GeneID" id="18260743"/>
<protein>
    <submittedName>
        <fullName evidence="1">Uncharacterized protein</fullName>
    </submittedName>
</protein>
<evidence type="ECO:0000313" key="1">
    <source>
        <dbReference type="EMBL" id="EGS17380.1"/>
    </source>
</evidence>
<dbReference type="RefSeq" id="XP_006696998.1">
    <property type="nucleotide sequence ID" value="XM_006696935.1"/>
</dbReference>
<keyword evidence="2" id="KW-1185">Reference proteome</keyword>
<dbReference type="EMBL" id="GL988047">
    <property type="protein sequence ID" value="EGS17380.1"/>
    <property type="molecule type" value="Genomic_DNA"/>
</dbReference>
<dbReference type="HOGENOM" id="CLU_909126_0_0_1"/>
<sequence length="306" mass="34853">MAANNPVKGDKGEGKDRKDGELYGPLWKGSPYWTRIRALENIDLLAYFGANRILALIGGRTIHVTFLLYRLRHVLPTVTIQDPQAEHTGIDYLCEPFSLSTDHTELNLRAHWSNLCKHLAQLEQEYGRLLVKLLTDLRKFATHFQHLQHAGDNNGMDEPNQTFAFVLIIEELLSAGWEGAIARDTLQAIQVGVECTKEEIDQMLGVMEGTREYLQSGIIMGVRVNEAEGVDVSNLCELLEMERVGMDEEIIHQGIVKIRQQMQPFKELREAAECVERSLKAAWEFCERHVWFKDGDAAWLVIGFKH</sequence>
<proteinExistence type="predicted"/>
<accession>G0SGP1</accession>
<evidence type="ECO:0000313" key="2">
    <source>
        <dbReference type="Proteomes" id="UP000008066"/>
    </source>
</evidence>
<reference evidence="1 2" key="1">
    <citation type="journal article" date="2011" name="Cell">
        <title>Insight into structure and assembly of the nuclear pore complex by utilizing the genome of a eukaryotic thermophile.</title>
        <authorList>
            <person name="Amlacher S."/>
            <person name="Sarges P."/>
            <person name="Flemming D."/>
            <person name="van Noort V."/>
            <person name="Kunze R."/>
            <person name="Devos D.P."/>
            <person name="Arumugam M."/>
            <person name="Bork P."/>
            <person name="Hurt E."/>
        </authorList>
    </citation>
    <scope>NUCLEOTIDE SEQUENCE [LARGE SCALE GENOMIC DNA]</scope>
    <source>
        <strain evidence="2">DSM 1495 / CBS 144.50 / IMI 039719</strain>
    </source>
</reference>
<gene>
    <name evidence="1" type="ORF">CTHT_0067050</name>
</gene>
<dbReference type="KEGG" id="cthr:CTHT_0067050"/>
<name>G0SGP1_CHATD</name>
<organism evidence="2">
    <name type="scientific">Chaetomium thermophilum (strain DSM 1495 / CBS 144.50 / IMI 039719)</name>
    <name type="common">Thermochaetoides thermophila</name>
    <dbReference type="NCBI Taxonomy" id="759272"/>
    <lineage>
        <taxon>Eukaryota</taxon>
        <taxon>Fungi</taxon>
        <taxon>Dikarya</taxon>
        <taxon>Ascomycota</taxon>
        <taxon>Pezizomycotina</taxon>
        <taxon>Sordariomycetes</taxon>
        <taxon>Sordariomycetidae</taxon>
        <taxon>Sordariales</taxon>
        <taxon>Chaetomiaceae</taxon>
        <taxon>Thermochaetoides</taxon>
    </lineage>
</organism>